<dbReference type="Pfam" id="PF01554">
    <property type="entry name" value="MatE"/>
    <property type="match status" value="2"/>
</dbReference>
<feature type="transmembrane region" description="Helical" evidence="6">
    <location>
        <begin position="71"/>
        <end position="93"/>
    </location>
</feature>
<feature type="transmembrane region" description="Helical" evidence="6">
    <location>
        <begin position="249"/>
        <end position="271"/>
    </location>
</feature>
<feature type="transmembrane region" description="Helical" evidence="6">
    <location>
        <begin position="26"/>
        <end position="50"/>
    </location>
</feature>
<dbReference type="OrthoDB" id="9789527at2"/>
<feature type="transmembrane region" description="Helical" evidence="6">
    <location>
        <begin position="113"/>
        <end position="137"/>
    </location>
</feature>
<protein>
    <submittedName>
        <fullName evidence="7">MATE family efflux transporter</fullName>
    </submittedName>
</protein>
<dbReference type="AlphaFoldDB" id="A0A2G1QJ77"/>
<comment type="similarity">
    <text evidence="2">Belongs to the multi antimicrobial extrusion (MATE) (TC 2.A.66.1) family.</text>
</comment>
<reference evidence="7 8" key="1">
    <citation type="submission" date="2017-10" db="EMBL/GenBank/DDBJ databases">
        <title>Sedimentibacterium mangrovi gen. nov., sp. nov., a novel member of family Phyllobacteriacea isolated from mangrove sediment.</title>
        <authorList>
            <person name="Liao H."/>
            <person name="Tian Y."/>
        </authorList>
    </citation>
    <scope>NUCLEOTIDE SEQUENCE [LARGE SCALE GENOMIC DNA]</scope>
    <source>
        <strain evidence="7 8">X9-2-2</strain>
    </source>
</reference>
<comment type="caution">
    <text evidence="7">The sequence shown here is derived from an EMBL/GenBank/DDBJ whole genome shotgun (WGS) entry which is preliminary data.</text>
</comment>
<dbReference type="PANTHER" id="PTHR42893:SF46">
    <property type="entry name" value="PROTEIN DETOXIFICATION 44, CHLOROPLASTIC"/>
    <property type="match status" value="1"/>
</dbReference>
<feature type="transmembrane region" description="Helical" evidence="6">
    <location>
        <begin position="216"/>
        <end position="237"/>
    </location>
</feature>
<evidence type="ECO:0000256" key="4">
    <source>
        <dbReference type="ARBA" id="ARBA00022989"/>
    </source>
</evidence>
<feature type="transmembrane region" description="Helical" evidence="6">
    <location>
        <begin position="335"/>
        <end position="356"/>
    </location>
</feature>
<dbReference type="GO" id="GO:0005886">
    <property type="term" value="C:plasma membrane"/>
    <property type="evidence" value="ECO:0007669"/>
    <property type="project" value="TreeGrafter"/>
</dbReference>
<feature type="transmembrane region" description="Helical" evidence="6">
    <location>
        <begin position="393"/>
        <end position="412"/>
    </location>
</feature>
<name>A0A2G1QJ77_9HYPH</name>
<feature type="transmembrane region" description="Helical" evidence="6">
    <location>
        <begin position="292"/>
        <end position="315"/>
    </location>
</feature>
<evidence type="ECO:0000256" key="5">
    <source>
        <dbReference type="ARBA" id="ARBA00023136"/>
    </source>
</evidence>
<comment type="subcellular location">
    <subcellularLocation>
        <location evidence="1">Membrane</location>
        <topology evidence="1">Multi-pass membrane protein</topology>
    </subcellularLocation>
</comment>
<dbReference type="Proteomes" id="UP000221168">
    <property type="component" value="Unassembled WGS sequence"/>
</dbReference>
<sequence length="421" mass="44549">MTLAYLSTPLLGLTDTAVVGRFGDPALQGGLAAGAIVFDVVFTTFNFLRAATTGLVAQATGRGDAAGERLVLYRALFVALVSGLLVLLAGPLIAAAGKAFVDPGPRAAEAMVVYILIRVLSTPAALGNYVILGYVLGRGEGRTGLALQILLNGTNIALSIALGLWLGWGLEGVAWGTVFGETLTLAVGLALLARRFRHTWRVPWRSVIDPVALRRLFGLSGDIMIRSFALLMAFAWLTRVGAQLGTVTLAANAILLNFFMLAGYFLDGFATAAEQLVGRAIGARFRPAFDRAVTLTLWWGLGLAAALLAIFLVTGDWLIDAMTTAPAVRAEAADHLALAALCTLTGVLAFQMDGIFIGATWSRDMRNMMLVSLALYFAAVWGLVPLYGNAGLWAALHVFLVARGVSLGAILLTRRRQVFAA</sequence>
<organism evidence="7 8">
    <name type="scientific">Zhengella mangrovi</name>
    <dbReference type="NCBI Taxonomy" id="1982044"/>
    <lineage>
        <taxon>Bacteria</taxon>
        <taxon>Pseudomonadati</taxon>
        <taxon>Pseudomonadota</taxon>
        <taxon>Alphaproteobacteria</taxon>
        <taxon>Hyphomicrobiales</taxon>
        <taxon>Notoacmeibacteraceae</taxon>
        <taxon>Zhengella</taxon>
    </lineage>
</organism>
<accession>A0A2G1QJ77</accession>
<dbReference type="InterPro" id="IPR044644">
    <property type="entry name" value="DinF-like"/>
</dbReference>
<dbReference type="GO" id="GO:0042910">
    <property type="term" value="F:xenobiotic transmembrane transporter activity"/>
    <property type="evidence" value="ECO:0007669"/>
    <property type="project" value="InterPro"/>
</dbReference>
<evidence type="ECO:0000313" key="7">
    <source>
        <dbReference type="EMBL" id="PHP65510.1"/>
    </source>
</evidence>
<gene>
    <name evidence="7" type="ORF">CSC94_19120</name>
</gene>
<proteinExistence type="inferred from homology"/>
<dbReference type="PANTHER" id="PTHR42893">
    <property type="entry name" value="PROTEIN DETOXIFICATION 44, CHLOROPLASTIC-RELATED"/>
    <property type="match status" value="1"/>
</dbReference>
<keyword evidence="8" id="KW-1185">Reference proteome</keyword>
<feature type="transmembrane region" description="Helical" evidence="6">
    <location>
        <begin position="368"/>
        <end position="387"/>
    </location>
</feature>
<feature type="transmembrane region" description="Helical" evidence="6">
    <location>
        <begin position="149"/>
        <end position="168"/>
    </location>
</feature>
<dbReference type="InterPro" id="IPR002528">
    <property type="entry name" value="MATE_fam"/>
</dbReference>
<dbReference type="NCBIfam" id="TIGR00797">
    <property type="entry name" value="matE"/>
    <property type="match status" value="1"/>
</dbReference>
<evidence type="ECO:0000256" key="1">
    <source>
        <dbReference type="ARBA" id="ARBA00004141"/>
    </source>
</evidence>
<keyword evidence="3 6" id="KW-0812">Transmembrane</keyword>
<evidence type="ECO:0000256" key="3">
    <source>
        <dbReference type="ARBA" id="ARBA00022692"/>
    </source>
</evidence>
<dbReference type="GO" id="GO:0015297">
    <property type="term" value="F:antiporter activity"/>
    <property type="evidence" value="ECO:0007669"/>
    <property type="project" value="InterPro"/>
</dbReference>
<evidence type="ECO:0000313" key="8">
    <source>
        <dbReference type="Proteomes" id="UP000221168"/>
    </source>
</evidence>
<keyword evidence="4 6" id="KW-1133">Transmembrane helix</keyword>
<feature type="transmembrane region" description="Helical" evidence="6">
    <location>
        <begin position="174"/>
        <end position="196"/>
    </location>
</feature>
<evidence type="ECO:0000256" key="6">
    <source>
        <dbReference type="SAM" id="Phobius"/>
    </source>
</evidence>
<evidence type="ECO:0000256" key="2">
    <source>
        <dbReference type="ARBA" id="ARBA00010199"/>
    </source>
</evidence>
<keyword evidence="5 6" id="KW-0472">Membrane</keyword>
<dbReference type="EMBL" id="PDVP01000015">
    <property type="protein sequence ID" value="PHP65510.1"/>
    <property type="molecule type" value="Genomic_DNA"/>
</dbReference>
<dbReference type="CDD" id="cd13136">
    <property type="entry name" value="MATE_DinF_like"/>
    <property type="match status" value="1"/>
</dbReference>